<name>A0A0E9PSJ4_ANGAN</name>
<protein>
    <submittedName>
        <fullName evidence="2">Uncharacterized protein</fullName>
    </submittedName>
</protein>
<dbReference type="AlphaFoldDB" id="A0A0E9PSJ4"/>
<evidence type="ECO:0000256" key="1">
    <source>
        <dbReference type="SAM" id="Phobius"/>
    </source>
</evidence>
<reference evidence="2" key="1">
    <citation type="submission" date="2014-11" db="EMBL/GenBank/DDBJ databases">
        <authorList>
            <person name="Amaro Gonzalez C."/>
        </authorList>
    </citation>
    <scope>NUCLEOTIDE SEQUENCE</scope>
</reference>
<reference evidence="2" key="2">
    <citation type="journal article" date="2015" name="Fish Shellfish Immunol.">
        <title>Early steps in the European eel (Anguilla anguilla)-Vibrio vulnificus interaction in the gills: Role of the RtxA13 toxin.</title>
        <authorList>
            <person name="Callol A."/>
            <person name="Pajuelo D."/>
            <person name="Ebbesson L."/>
            <person name="Teles M."/>
            <person name="MacKenzie S."/>
            <person name="Amaro C."/>
        </authorList>
    </citation>
    <scope>NUCLEOTIDE SEQUENCE</scope>
</reference>
<keyword evidence="1" id="KW-0812">Transmembrane</keyword>
<accession>A0A0E9PSJ4</accession>
<sequence>MHVPIKPSEYIFTILYNILDIFYTFILYIIYRMFGTKTYFFLICLCTLQF</sequence>
<dbReference type="EMBL" id="GBXM01101499">
    <property type="protein sequence ID" value="JAH07078.1"/>
    <property type="molecule type" value="Transcribed_RNA"/>
</dbReference>
<evidence type="ECO:0000313" key="2">
    <source>
        <dbReference type="EMBL" id="JAH07606.1"/>
    </source>
</evidence>
<proteinExistence type="predicted"/>
<organism evidence="2">
    <name type="scientific">Anguilla anguilla</name>
    <name type="common">European freshwater eel</name>
    <name type="synonym">Muraena anguilla</name>
    <dbReference type="NCBI Taxonomy" id="7936"/>
    <lineage>
        <taxon>Eukaryota</taxon>
        <taxon>Metazoa</taxon>
        <taxon>Chordata</taxon>
        <taxon>Craniata</taxon>
        <taxon>Vertebrata</taxon>
        <taxon>Euteleostomi</taxon>
        <taxon>Actinopterygii</taxon>
        <taxon>Neopterygii</taxon>
        <taxon>Teleostei</taxon>
        <taxon>Anguilliformes</taxon>
        <taxon>Anguillidae</taxon>
        <taxon>Anguilla</taxon>
    </lineage>
</organism>
<dbReference type="EMBL" id="GBXM01100971">
    <property type="protein sequence ID" value="JAH07606.1"/>
    <property type="molecule type" value="Transcribed_RNA"/>
</dbReference>
<keyword evidence="1" id="KW-1133">Transmembrane helix</keyword>
<feature type="transmembrane region" description="Helical" evidence="1">
    <location>
        <begin position="12"/>
        <end position="31"/>
    </location>
</feature>
<keyword evidence="1" id="KW-0472">Membrane</keyword>